<dbReference type="Pfam" id="PF12840">
    <property type="entry name" value="HTH_20"/>
    <property type="match status" value="1"/>
</dbReference>
<dbReference type="SUPFAM" id="SSF46785">
    <property type="entry name" value="Winged helix' DNA-binding domain"/>
    <property type="match status" value="1"/>
</dbReference>
<gene>
    <name evidence="1" type="ORF">OP10G_3332</name>
</gene>
<dbReference type="InterPro" id="IPR036388">
    <property type="entry name" value="WH-like_DNA-bd_sf"/>
</dbReference>
<dbReference type="HOGENOM" id="CLU_097480_0_0_0"/>
<evidence type="ECO:0000313" key="2">
    <source>
        <dbReference type="Proteomes" id="UP000027982"/>
    </source>
</evidence>
<keyword evidence="2" id="KW-1185">Reference proteome</keyword>
<dbReference type="EMBL" id="CP007139">
    <property type="protein sequence ID" value="AIE86700.1"/>
    <property type="molecule type" value="Genomic_DNA"/>
</dbReference>
<organism evidence="1 2">
    <name type="scientific">Fimbriimonas ginsengisoli Gsoil 348</name>
    <dbReference type="NCBI Taxonomy" id="661478"/>
    <lineage>
        <taxon>Bacteria</taxon>
        <taxon>Bacillati</taxon>
        <taxon>Armatimonadota</taxon>
        <taxon>Fimbriimonadia</taxon>
        <taxon>Fimbriimonadales</taxon>
        <taxon>Fimbriimonadaceae</taxon>
        <taxon>Fimbriimonas</taxon>
    </lineage>
</organism>
<dbReference type="STRING" id="661478.OP10G_3332"/>
<dbReference type="OrthoDB" id="9788770at2"/>
<dbReference type="Gene3D" id="1.10.10.10">
    <property type="entry name" value="Winged helix-like DNA-binding domain superfamily/Winged helix DNA-binding domain"/>
    <property type="match status" value="1"/>
</dbReference>
<dbReference type="KEGG" id="fgi:OP10G_3332"/>
<protein>
    <submittedName>
        <fullName evidence="1">Transcriptional regulator</fullName>
    </submittedName>
</protein>
<dbReference type="eggNOG" id="COG0640">
    <property type="taxonomic scope" value="Bacteria"/>
</dbReference>
<dbReference type="AlphaFoldDB" id="A0A068NVA4"/>
<dbReference type="InterPro" id="IPR036390">
    <property type="entry name" value="WH_DNA-bd_sf"/>
</dbReference>
<dbReference type="Proteomes" id="UP000027982">
    <property type="component" value="Chromosome"/>
</dbReference>
<proteinExistence type="predicted"/>
<dbReference type="RefSeq" id="WP_025229361.1">
    <property type="nucleotide sequence ID" value="NZ_CP007139.1"/>
</dbReference>
<evidence type="ECO:0000313" key="1">
    <source>
        <dbReference type="EMBL" id="AIE86700.1"/>
    </source>
</evidence>
<reference evidence="1 2" key="1">
    <citation type="journal article" date="2014" name="PLoS ONE">
        <title>The first complete genome sequence of the class fimbriimonadia in the phylum armatimonadetes.</title>
        <authorList>
            <person name="Hu Z.Y."/>
            <person name="Wang Y.Z."/>
            <person name="Im W.T."/>
            <person name="Wang S.Y."/>
            <person name="Zhao G.P."/>
            <person name="Zheng H.J."/>
            <person name="Quan Z.X."/>
        </authorList>
    </citation>
    <scope>NUCLEOTIDE SEQUENCE [LARGE SCALE GENOMIC DNA]</scope>
    <source>
        <strain evidence="1">Gsoil 348</strain>
    </source>
</reference>
<accession>A0A068NVA4</accession>
<sequence>MLDLQVIHDPSAATVALEPIRSRLLAELSQPESAASVAAKVGLTRQKANYHLNALETHQLVRQAGQRKWGGITERLFVASAASYVVAPKAMGLAATDPARTADRLSASYLIALAARIVQEVGDLVRRAREADKHLPTLSIDTEIRFRSATERAAFTADLTRAVTALVSHYHDASSPGGRSHRLIVAAHPTPYESNVKEQS</sequence>
<name>A0A068NVA4_FIMGI</name>